<dbReference type="InterPro" id="IPR035093">
    <property type="entry name" value="RelE/ParE_toxin_dom_sf"/>
</dbReference>
<dbReference type="Gene3D" id="3.30.2310.20">
    <property type="entry name" value="RelE-like"/>
    <property type="match status" value="1"/>
</dbReference>
<name>X1ERS3_9ZZZZ</name>
<accession>X1ERS3</accession>
<evidence type="ECO:0000313" key="1">
    <source>
        <dbReference type="EMBL" id="GAH22985.1"/>
    </source>
</evidence>
<dbReference type="AlphaFoldDB" id="X1ERS3"/>
<gene>
    <name evidence="1" type="ORF">S01H4_65126</name>
</gene>
<comment type="caution">
    <text evidence="1">The sequence shown here is derived from an EMBL/GenBank/DDBJ whole genome shotgun (WGS) entry which is preliminary data.</text>
</comment>
<dbReference type="SUPFAM" id="SSF143011">
    <property type="entry name" value="RelE-like"/>
    <property type="match status" value="1"/>
</dbReference>
<proteinExistence type="predicted"/>
<protein>
    <submittedName>
        <fullName evidence="1">Uncharacterized protein</fullName>
    </submittedName>
</protein>
<dbReference type="EMBL" id="BART01039736">
    <property type="protein sequence ID" value="GAH22985.1"/>
    <property type="molecule type" value="Genomic_DNA"/>
</dbReference>
<organism evidence="1">
    <name type="scientific">marine sediment metagenome</name>
    <dbReference type="NCBI Taxonomy" id="412755"/>
    <lineage>
        <taxon>unclassified sequences</taxon>
        <taxon>metagenomes</taxon>
        <taxon>ecological metagenomes</taxon>
    </lineage>
</organism>
<reference evidence="1" key="1">
    <citation type="journal article" date="2014" name="Front. Microbiol.">
        <title>High frequency of phylogenetically diverse reductive dehalogenase-homologous genes in deep subseafloor sedimentary metagenomes.</title>
        <authorList>
            <person name="Kawai M."/>
            <person name="Futagami T."/>
            <person name="Toyoda A."/>
            <person name="Takaki Y."/>
            <person name="Nishi S."/>
            <person name="Hori S."/>
            <person name="Arai W."/>
            <person name="Tsubouchi T."/>
            <person name="Morono Y."/>
            <person name="Uchiyama I."/>
            <person name="Ito T."/>
            <person name="Fujiyama A."/>
            <person name="Inagaki F."/>
            <person name="Takami H."/>
        </authorList>
    </citation>
    <scope>NUCLEOTIDE SEQUENCE</scope>
    <source>
        <strain evidence="1">Expedition CK06-06</strain>
    </source>
</reference>
<sequence length="45" mass="5260">MKVNYSKTSLKQLKKLSKTKQIEILKKIEKLKNDPDAGKKVKKIF</sequence>